<evidence type="ECO:0000259" key="1">
    <source>
        <dbReference type="PROSITE" id="PS50042"/>
    </source>
</evidence>
<feature type="domain" description="Cyclic nucleotide-binding" evidence="1">
    <location>
        <begin position="13"/>
        <end position="116"/>
    </location>
</feature>
<dbReference type="CDD" id="cd00038">
    <property type="entry name" value="CAP_ED"/>
    <property type="match status" value="1"/>
</dbReference>
<dbReference type="InterPro" id="IPR000595">
    <property type="entry name" value="cNMP-bd_dom"/>
</dbReference>
<dbReference type="InterPro" id="IPR018490">
    <property type="entry name" value="cNMP-bd_dom_sf"/>
</dbReference>
<dbReference type="Pfam" id="PF00027">
    <property type="entry name" value="cNMP_binding"/>
    <property type="match status" value="1"/>
</dbReference>
<dbReference type="Gene3D" id="2.60.120.10">
    <property type="entry name" value="Jelly Rolls"/>
    <property type="match status" value="1"/>
</dbReference>
<evidence type="ECO:0000313" key="3">
    <source>
        <dbReference type="Proteomes" id="UP000247973"/>
    </source>
</evidence>
<organism evidence="2 3">
    <name type="scientific">Dysgonomonas alginatilytica</name>
    <dbReference type="NCBI Taxonomy" id="1605892"/>
    <lineage>
        <taxon>Bacteria</taxon>
        <taxon>Pseudomonadati</taxon>
        <taxon>Bacteroidota</taxon>
        <taxon>Bacteroidia</taxon>
        <taxon>Bacteroidales</taxon>
        <taxon>Dysgonomonadaceae</taxon>
        <taxon>Dysgonomonas</taxon>
    </lineage>
</organism>
<proteinExistence type="predicted"/>
<gene>
    <name evidence="2" type="ORF">CLV62_13240</name>
</gene>
<reference evidence="2 3" key="1">
    <citation type="submission" date="2018-03" db="EMBL/GenBank/DDBJ databases">
        <title>Genomic Encyclopedia of Archaeal and Bacterial Type Strains, Phase II (KMG-II): from individual species to whole genera.</title>
        <authorList>
            <person name="Goeker M."/>
        </authorList>
    </citation>
    <scope>NUCLEOTIDE SEQUENCE [LARGE SCALE GENOMIC DNA]</scope>
    <source>
        <strain evidence="2 3">DSM 100214</strain>
    </source>
</reference>
<dbReference type="RefSeq" id="WP_245904122.1">
    <property type="nucleotide sequence ID" value="NZ_QICL01000032.1"/>
</dbReference>
<dbReference type="SMART" id="SM00100">
    <property type="entry name" value="cNMP"/>
    <property type="match status" value="1"/>
</dbReference>
<protein>
    <submittedName>
        <fullName evidence="2">CRP-like cAMP-binding protein</fullName>
    </submittedName>
</protein>
<dbReference type="Proteomes" id="UP000247973">
    <property type="component" value="Unassembled WGS sequence"/>
</dbReference>
<comment type="caution">
    <text evidence="2">The sequence shown here is derived from an EMBL/GenBank/DDBJ whole genome shotgun (WGS) entry which is preliminary data.</text>
</comment>
<sequence>MQKVIDIQEYINSIISLEDDQWKLILEVLESKVLTKDTYLLKEGEVSDSIAFISSGALIYYKDLENGDQMTTDFAFEGDWVTDNYSRLNNCPSLMNIKTIEESHLYILRNKDLTKLYNKIPPLERLGRIAIERFFLKMVEHNIDLQTLSAKERYLKLLKNHPEIFQRIPQYHIANYLGIVAKSLSRIRGEIFNKD</sequence>
<dbReference type="InterPro" id="IPR014710">
    <property type="entry name" value="RmlC-like_jellyroll"/>
</dbReference>
<evidence type="ECO:0000313" key="2">
    <source>
        <dbReference type="EMBL" id="PXV60051.1"/>
    </source>
</evidence>
<name>A0A2V3PJS3_9BACT</name>
<dbReference type="EMBL" id="QICL01000032">
    <property type="protein sequence ID" value="PXV60051.1"/>
    <property type="molecule type" value="Genomic_DNA"/>
</dbReference>
<dbReference type="SUPFAM" id="SSF51206">
    <property type="entry name" value="cAMP-binding domain-like"/>
    <property type="match status" value="1"/>
</dbReference>
<dbReference type="AlphaFoldDB" id="A0A2V3PJS3"/>
<accession>A0A2V3PJS3</accession>
<dbReference type="PROSITE" id="PS50042">
    <property type="entry name" value="CNMP_BINDING_3"/>
    <property type="match status" value="1"/>
</dbReference>
<keyword evidence="3" id="KW-1185">Reference proteome</keyword>